<sequence>MPLRSPLHRSEAWRPPASGFRREGNASSAARGYGEDWRRLRLQVLADEPLCRMCQAAGRVTAATEVHHMRGFHGIHDPLRLDRRWLMPICVPCHRSESQRDGVDARR</sequence>
<comment type="caution">
    <text evidence="2">The sequence shown here is derived from an EMBL/GenBank/DDBJ whole genome shotgun (WGS) entry which is preliminary data.</text>
</comment>
<keyword evidence="2" id="KW-0540">Nuclease</keyword>
<name>A0ABS1UA62_9PROT</name>
<dbReference type="EMBL" id="JAETWB010000030">
    <property type="protein sequence ID" value="MBL6081582.1"/>
    <property type="molecule type" value="Genomic_DNA"/>
</dbReference>
<accession>A0ABS1UA62</accession>
<dbReference type="Proteomes" id="UP000660885">
    <property type="component" value="Unassembled WGS sequence"/>
</dbReference>
<keyword evidence="2" id="KW-0378">Hydrolase</keyword>
<dbReference type="CDD" id="cd00085">
    <property type="entry name" value="HNHc"/>
    <property type="match status" value="1"/>
</dbReference>
<proteinExistence type="predicted"/>
<gene>
    <name evidence="2" type="ORF">JMJ56_26685</name>
</gene>
<keyword evidence="2" id="KW-0255">Endonuclease</keyword>
<evidence type="ECO:0000256" key="1">
    <source>
        <dbReference type="SAM" id="MobiDB-lite"/>
    </source>
</evidence>
<reference evidence="2 3" key="1">
    <citation type="submission" date="2021-01" db="EMBL/GenBank/DDBJ databases">
        <title>Belnapia mucosa sp. nov. and Belnapia arida sp. nov., isolated from the Tabernas Desert (Almeria, Spain).</title>
        <authorList>
            <person name="Molina-Menor E."/>
            <person name="Vidal-Verdu A."/>
            <person name="Calonge A."/>
            <person name="Satari L."/>
            <person name="Pereto J."/>
            <person name="Porcar M."/>
        </authorList>
    </citation>
    <scope>NUCLEOTIDE SEQUENCE [LARGE SCALE GENOMIC DNA]</scope>
    <source>
        <strain evidence="2 3">T18</strain>
    </source>
</reference>
<keyword evidence="3" id="KW-1185">Reference proteome</keyword>
<protein>
    <submittedName>
        <fullName evidence="2">HNH endonuclease</fullName>
    </submittedName>
</protein>
<organism evidence="2 3">
    <name type="scientific">Belnapia arida</name>
    <dbReference type="NCBI Taxonomy" id="2804533"/>
    <lineage>
        <taxon>Bacteria</taxon>
        <taxon>Pseudomonadati</taxon>
        <taxon>Pseudomonadota</taxon>
        <taxon>Alphaproteobacteria</taxon>
        <taxon>Acetobacterales</taxon>
        <taxon>Roseomonadaceae</taxon>
        <taxon>Belnapia</taxon>
    </lineage>
</organism>
<evidence type="ECO:0000313" key="2">
    <source>
        <dbReference type="EMBL" id="MBL6081582.1"/>
    </source>
</evidence>
<feature type="region of interest" description="Disordered" evidence="1">
    <location>
        <begin position="1"/>
        <end position="31"/>
    </location>
</feature>
<dbReference type="InterPro" id="IPR003615">
    <property type="entry name" value="HNH_nuc"/>
</dbReference>
<evidence type="ECO:0000313" key="3">
    <source>
        <dbReference type="Proteomes" id="UP000660885"/>
    </source>
</evidence>
<dbReference type="GO" id="GO:0004519">
    <property type="term" value="F:endonuclease activity"/>
    <property type="evidence" value="ECO:0007669"/>
    <property type="project" value="UniProtKB-KW"/>
</dbReference>